<dbReference type="SUPFAM" id="SSF55729">
    <property type="entry name" value="Acyl-CoA N-acyltransferases (Nat)"/>
    <property type="match status" value="1"/>
</dbReference>
<dbReference type="OrthoDB" id="4080456at2759"/>
<dbReference type="AlphaFoldDB" id="A0A074RWB5"/>
<protein>
    <submittedName>
        <fullName evidence="3">GNAT family acetyltransferase</fullName>
    </submittedName>
</protein>
<dbReference type="Proteomes" id="UP000027456">
    <property type="component" value="Unassembled WGS sequence"/>
</dbReference>
<reference evidence="3 4" key="1">
    <citation type="submission" date="2013-12" db="EMBL/GenBank/DDBJ databases">
        <authorList>
            <person name="Cubeta M."/>
            <person name="Pakala S."/>
            <person name="Fedorova N."/>
            <person name="Thomas E."/>
            <person name="Dean R."/>
            <person name="Jabaji S."/>
            <person name="Neate S."/>
            <person name="Toda T."/>
            <person name="Tavantzis S."/>
            <person name="Vilgalys R."/>
            <person name="Bharathan N."/>
            <person name="Pakala S."/>
            <person name="Losada L.S."/>
            <person name="Zafar N."/>
            <person name="Nierman W."/>
        </authorList>
    </citation>
    <scope>NUCLEOTIDE SEQUENCE [LARGE SCALE GENOMIC DNA]</scope>
    <source>
        <strain evidence="3 4">123E</strain>
    </source>
</reference>
<feature type="region of interest" description="Disordered" evidence="1">
    <location>
        <begin position="1"/>
        <end position="43"/>
    </location>
</feature>
<evidence type="ECO:0000313" key="4">
    <source>
        <dbReference type="Proteomes" id="UP000027456"/>
    </source>
</evidence>
<accession>A0A074RWB5</accession>
<dbReference type="STRING" id="1423351.A0A074RWB5"/>
<feature type="domain" description="N-acetyltransferase" evidence="2">
    <location>
        <begin position="237"/>
        <end position="380"/>
    </location>
</feature>
<dbReference type="EMBL" id="AZST01000172">
    <property type="protein sequence ID" value="KEP51391.1"/>
    <property type="molecule type" value="Genomic_DNA"/>
</dbReference>
<dbReference type="Gene3D" id="3.40.630.30">
    <property type="match status" value="1"/>
</dbReference>
<evidence type="ECO:0000256" key="1">
    <source>
        <dbReference type="SAM" id="MobiDB-lite"/>
    </source>
</evidence>
<evidence type="ECO:0000313" key="3">
    <source>
        <dbReference type="EMBL" id="KEP51391.1"/>
    </source>
</evidence>
<gene>
    <name evidence="3" type="ORF">V565_062330</name>
</gene>
<dbReference type="InterPro" id="IPR016181">
    <property type="entry name" value="Acyl_CoA_acyltransferase"/>
</dbReference>
<dbReference type="PROSITE" id="PS51186">
    <property type="entry name" value="GNAT"/>
    <property type="match status" value="1"/>
</dbReference>
<name>A0A074RWB5_9AGAM</name>
<keyword evidence="3" id="KW-0808">Transferase</keyword>
<dbReference type="GO" id="GO:0016747">
    <property type="term" value="F:acyltransferase activity, transferring groups other than amino-acyl groups"/>
    <property type="evidence" value="ECO:0007669"/>
    <property type="project" value="InterPro"/>
</dbReference>
<sequence>MSLERDDEEWTEKLAPRRKSKRVKRENTYSKSPLASEPPENPELQHASSFLQSVQNLAIQNGEFETVSEPIIPVLLDARRRVEAANVIRNEHGHVVRPLSRIEGDQLVDEIIQKQQMGLSTTSENILLRRLSQHGSLASRPGPSEEAPLVVEALDELVDHPPPPQDVLDRLYAIKTTPLENSFASRLYGGQFSEPTVFFQDWETMSPWMELMADVMDHHRLSHPEDADIDRYSWAPITYTPIYAWHLPQVHDLLERAFWPGIDVSDSVKWEPEQCSVIALYKKLVVGCAFLSETMDPYVTYIAVRAGWEQSGIATFMLYHLIKSNPDHDISLHVSATNPAMLLYNRFGFKAEEFVVGFYDDYLDDQSRLCKNALRMRYRR</sequence>
<comment type="caution">
    <text evidence="3">The sequence shown here is derived from an EMBL/GenBank/DDBJ whole genome shotgun (WGS) entry which is preliminary data.</text>
</comment>
<evidence type="ECO:0000259" key="2">
    <source>
        <dbReference type="PROSITE" id="PS51186"/>
    </source>
</evidence>
<dbReference type="Pfam" id="PF00583">
    <property type="entry name" value="Acetyltransf_1"/>
    <property type="match status" value="1"/>
</dbReference>
<dbReference type="HOGENOM" id="CLU_061214_0_0_1"/>
<keyword evidence="4" id="KW-1185">Reference proteome</keyword>
<feature type="compositionally biased region" description="Acidic residues" evidence="1">
    <location>
        <begin position="1"/>
        <end position="10"/>
    </location>
</feature>
<proteinExistence type="predicted"/>
<dbReference type="InterPro" id="IPR000182">
    <property type="entry name" value="GNAT_dom"/>
</dbReference>
<organism evidence="3 4">
    <name type="scientific">Rhizoctonia solani 123E</name>
    <dbReference type="NCBI Taxonomy" id="1423351"/>
    <lineage>
        <taxon>Eukaryota</taxon>
        <taxon>Fungi</taxon>
        <taxon>Dikarya</taxon>
        <taxon>Basidiomycota</taxon>
        <taxon>Agaricomycotina</taxon>
        <taxon>Agaricomycetes</taxon>
        <taxon>Cantharellales</taxon>
        <taxon>Ceratobasidiaceae</taxon>
        <taxon>Rhizoctonia</taxon>
    </lineage>
</organism>